<organism evidence="1 2">
    <name type="scientific">Anopheles albimanus</name>
    <name type="common">New world malaria mosquito</name>
    <dbReference type="NCBI Taxonomy" id="7167"/>
    <lineage>
        <taxon>Eukaryota</taxon>
        <taxon>Metazoa</taxon>
        <taxon>Ecdysozoa</taxon>
        <taxon>Arthropoda</taxon>
        <taxon>Hexapoda</taxon>
        <taxon>Insecta</taxon>
        <taxon>Pterygota</taxon>
        <taxon>Neoptera</taxon>
        <taxon>Endopterygota</taxon>
        <taxon>Diptera</taxon>
        <taxon>Nematocera</taxon>
        <taxon>Culicoidea</taxon>
        <taxon>Culicidae</taxon>
        <taxon>Anophelinae</taxon>
        <taxon>Anopheles</taxon>
    </lineage>
</organism>
<evidence type="ECO:0000313" key="2">
    <source>
        <dbReference type="Proteomes" id="UP000069272"/>
    </source>
</evidence>
<accession>A0A182F5G7</accession>
<dbReference type="Proteomes" id="UP000069272">
    <property type="component" value="Chromosome 2L"/>
</dbReference>
<dbReference type="VEuPathDB" id="VectorBase:AALB20_031975"/>
<reference evidence="1 2" key="1">
    <citation type="journal article" date="2017" name="G3 (Bethesda)">
        <title>The Physical Genome Mapping of Anopheles albimanus Corrected Scaffold Misassemblies and Identified Interarm Rearrangements in Genus Anopheles.</title>
        <authorList>
            <person name="Artemov G.N."/>
            <person name="Peery A.N."/>
            <person name="Jiang X."/>
            <person name="Tu Z."/>
            <person name="Stegniy V.N."/>
            <person name="Sharakhova M.V."/>
            <person name="Sharakhov I.V."/>
        </authorList>
    </citation>
    <scope>NUCLEOTIDE SEQUENCE [LARGE SCALE GENOMIC DNA]</scope>
    <source>
        <strain evidence="1 2">ALBI9_A</strain>
    </source>
</reference>
<dbReference type="VEuPathDB" id="VectorBase:AALB001710"/>
<evidence type="ECO:0000313" key="1">
    <source>
        <dbReference type="EnsemblMetazoa" id="AALB001710-PA"/>
    </source>
</evidence>
<reference evidence="1" key="2">
    <citation type="submission" date="2022-08" db="UniProtKB">
        <authorList>
            <consortium name="EnsemblMetazoa"/>
        </authorList>
    </citation>
    <scope>IDENTIFICATION</scope>
    <source>
        <strain evidence="1">STECLA/ALBI9_A</strain>
    </source>
</reference>
<protein>
    <submittedName>
        <fullName evidence="1">Uncharacterized protein</fullName>
    </submittedName>
</protein>
<proteinExistence type="predicted"/>
<dbReference type="EnsemblMetazoa" id="AALB001710-RA">
    <property type="protein sequence ID" value="AALB001710-PA"/>
    <property type="gene ID" value="AALB001710"/>
</dbReference>
<dbReference type="AlphaFoldDB" id="A0A182F5G7"/>
<keyword evidence="2" id="KW-1185">Reference proteome</keyword>
<sequence length="99" mass="11321">MEGMASFDYDQFFPDETFIIDDFGEICEDIVRITGAGSQLFYKDFESELAHPDSTTPPGSYTATRCFEKELPSLFSEMEYLTEVLPEPDSTYHPLSRNI</sequence>
<name>A0A182F5G7_ANOAL</name>